<protein>
    <submittedName>
        <fullName evidence="1">Uncharacterized protein</fullName>
    </submittedName>
</protein>
<dbReference type="PANTHER" id="PTHR13504:SF38">
    <property type="entry name" value="FIDO DOMAIN-CONTAINING PROTEIN"/>
    <property type="match status" value="1"/>
</dbReference>
<dbReference type="Pfam" id="PF02661">
    <property type="entry name" value="Fic"/>
    <property type="match status" value="1"/>
</dbReference>
<accession>A0A2K8NTU2</accession>
<dbReference type="Gene3D" id="1.10.3290.10">
    <property type="entry name" value="Fido-like domain"/>
    <property type="match status" value="1"/>
</dbReference>
<dbReference type="SUPFAM" id="SSF140931">
    <property type="entry name" value="Fic-like"/>
    <property type="match status" value="1"/>
</dbReference>
<evidence type="ECO:0000313" key="1">
    <source>
        <dbReference type="EMBL" id="ATZ16043.1"/>
    </source>
</evidence>
<dbReference type="EMBL" id="CP024962">
    <property type="protein sequence ID" value="ATZ16043.1"/>
    <property type="molecule type" value="Genomic_DNA"/>
</dbReference>
<evidence type="ECO:0000313" key="2">
    <source>
        <dbReference type="Proteomes" id="UP000232222"/>
    </source>
</evidence>
<gene>
    <name evidence="1" type="ORF">EFREU_v1c00160</name>
</gene>
<name>A0A2K8NTU2_9MOLU</name>
<sequence length="333" mass="38869">MVLQKKTLAEPFKMFLRNIEGYLTNKIENPSLTHEKYLSLSFPNQTTKISTINLGEINDDGVYSNINEIRQVFVQQELLNYQKILTKYFLNDDDLSKKLSLKDIKEMSNMLLDGLTCYPFNKLFTQAFDEMWNKKTQMFEKLNRQGEFRKTGLTKGSLRFRPPGDIEEVTQLLLAKTYNVLESKFSSTLEKYESLALFHLNFEFIHPFAEGNGRLGRFLTMFLSLSFNLIPPTFGSELLDNIDGETYYYQINKVLSPKMKAEDWNLIKKPPASFLHYYLSAVKTTIAYGRKWEETNPTSDWSDFYFMNLNHEEKNFLVKQINVVLQESSKGVV</sequence>
<dbReference type="InterPro" id="IPR040198">
    <property type="entry name" value="Fido_containing"/>
</dbReference>
<proteinExistence type="predicted"/>
<reference evidence="1 2" key="1">
    <citation type="submission" date="2017-11" db="EMBL/GenBank/DDBJ databases">
        <title>Genome sequence of Entomoplasma freundtii BARC 318 (ATCC 51999).</title>
        <authorList>
            <person name="Lo W.-S."/>
            <person name="Gasparich G.E."/>
            <person name="Kuo C.-H."/>
        </authorList>
    </citation>
    <scope>NUCLEOTIDE SEQUENCE [LARGE SCALE GENOMIC DNA]</scope>
    <source>
        <strain evidence="1 2">BARC 318</strain>
    </source>
</reference>
<dbReference type="Proteomes" id="UP000232222">
    <property type="component" value="Chromosome"/>
</dbReference>
<keyword evidence="2" id="KW-1185">Reference proteome</keyword>
<dbReference type="PANTHER" id="PTHR13504">
    <property type="entry name" value="FIDO DOMAIN-CONTAINING PROTEIN DDB_G0283145"/>
    <property type="match status" value="1"/>
</dbReference>
<dbReference type="PROSITE" id="PS51459">
    <property type="entry name" value="FIDO"/>
    <property type="match status" value="1"/>
</dbReference>
<dbReference type="KEGG" id="efr:EFREU_v1c00160"/>
<dbReference type="AlphaFoldDB" id="A0A2K8NTU2"/>
<dbReference type="RefSeq" id="WP_134163641.1">
    <property type="nucleotide sequence ID" value="NZ_CP024962.1"/>
</dbReference>
<dbReference type="OrthoDB" id="9813719at2"/>
<dbReference type="InterPro" id="IPR003812">
    <property type="entry name" value="Fido"/>
</dbReference>
<organism evidence="1 2">
    <name type="scientific">Entomoplasma freundtii</name>
    <dbReference type="NCBI Taxonomy" id="74700"/>
    <lineage>
        <taxon>Bacteria</taxon>
        <taxon>Bacillati</taxon>
        <taxon>Mycoplasmatota</taxon>
        <taxon>Mollicutes</taxon>
        <taxon>Entomoplasmatales</taxon>
        <taxon>Entomoplasmataceae</taxon>
        <taxon>Entomoplasma</taxon>
    </lineage>
</organism>
<dbReference type="InterPro" id="IPR036597">
    <property type="entry name" value="Fido-like_dom_sf"/>
</dbReference>